<accession>A0A813I5Y9</accession>
<name>A0A813I5Y9_POLGL</name>
<gene>
    <name evidence="2" type="ORF">PGLA2088_LOCUS3667</name>
</gene>
<sequence length="141" mass="15219">MPHPSLCCTHVNSLLCCFQSLAKNTCPKHSYFHYAFPQQRRLARTSVLCSGGVLVDVGLSAGSLPVALVMLVGCLVCVSVGALRNVMAQNSPKKLLHTSKLQNVLNCPDHAPLCSDLQGSQSTEVKVKVKVQILYVKRGCL</sequence>
<keyword evidence="1" id="KW-0812">Transmembrane</keyword>
<organism evidence="2 3">
    <name type="scientific">Polarella glacialis</name>
    <name type="common">Dinoflagellate</name>
    <dbReference type="NCBI Taxonomy" id="89957"/>
    <lineage>
        <taxon>Eukaryota</taxon>
        <taxon>Sar</taxon>
        <taxon>Alveolata</taxon>
        <taxon>Dinophyceae</taxon>
        <taxon>Suessiales</taxon>
        <taxon>Suessiaceae</taxon>
        <taxon>Polarella</taxon>
    </lineage>
</organism>
<reference evidence="2" key="1">
    <citation type="submission" date="2021-02" db="EMBL/GenBank/DDBJ databases">
        <authorList>
            <person name="Dougan E. K."/>
            <person name="Rhodes N."/>
            <person name="Thang M."/>
            <person name="Chan C."/>
        </authorList>
    </citation>
    <scope>NUCLEOTIDE SEQUENCE</scope>
</reference>
<keyword evidence="1" id="KW-0472">Membrane</keyword>
<dbReference type="EMBL" id="CAJNNW010003197">
    <property type="protein sequence ID" value="CAE8645157.1"/>
    <property type="molecule type" value="Genomic_DNA"/>
</dbReference>
<feature type="transmembrane region" description="Helical" evidence="1">
    <location>
        <begin position="64"/>
        <end position="83"/>
    </location>
</feature>
<proteinExistence type="predicted"/>
<comment type="caution">
    <text evidence="2">The sequence shown here is derived from an EMBL/GenBank/DDBJ whole genome shotgun (WGS) entry which is preliminary data.</text>
</comment>
<protein>
    <submittedName>
        <fullName evidence="2">Uncharacterized protein</fullName>
    </submittedName>
</protein>
<evidence type="ECO:0000256" key="1">
    <source>
        <dbReference type="SAM" id="Phobius"/>
    </source>
</evidence>
<evidence type="ECO:0000313" key="2">
    <source>
        <dbReference type="EMBL" id="CAE8645157.1"/>
    </source>
</evidence>
<keyword evidence="1" id="KW-1133">Transmembrane helix</keyword>
<evidence type="ECO:0000313" key="3">
    <source>
        <dbReference type="Proteomes" id="UP000626109"/>
    </source>
</evidence>
<dbReference type="Proteomes" id="UP000626109">
    <property type="component" value="Unassembled WGS sequence"/>
</dbReference>
<dbReference type="AlphaFoldDB" id="A0A813I5Y9"/>